<feature type="transmembrane region" description="Helical" evidence="3">
    <location>
        <begin position="59"/>
        <end position="76"/>
    </location>
</feature>
<keyword evidence="3" id="KW-1133">Transmembrane helix</keyword>
<comment type="similarity">
    <text evidence="1">Belongs to the glycosyltransferase 77 family.</text>
</comment>
<evidence type="ECO:0000256" key="3">
    <source>
        <dbReference type="SAM" id="Phobius"/>
    </source>
</evidence>
<dbReference type="PANTHER" id="PTHR47032">
    <property type="entry name" value="UDP-D-XYLOSE:L-FUCOSE ALPHA-1,3-D-XYLOSYLTRANSFERASE-RELATED"/>
    <property type="match status" value="1"/>
</dbReference>
<keyword evidence="3" id="KW-0812">Transmembrane</keyword>
<sequence length="632" mass="70349">MYTKLPSEPHSARSPSVSIALPSGRGGRGGQLSPPRSRSPAPGSFADSLTKLPPRAKRLLALVVALVIVVGGPLALRSGIRQRDGLEYESPFGTFGGLDERVTSVQKPPRRTAANDGTPRAGLFKPLAGASSNLNPSVSLSSFLESHFGPPTLPRRQQPHVWLTMADATWARTGTAALHTFVERLNVERRARYGRSKDGVRDTKLVVMCLDEECVETVSKYKDAYGRNTGGGYAYAGYMHNRPQQILESTWPKLAAFIEVLHHRDIFFVDSDVAFRYDPYPYMESLLETYDIVAQENDSWDHFNTGWMWIRSSQTAADAWNEVLQMDMKQTSRDQNNFNEVLGTALLRQHRDGGEPRRKPLLSDFTAKNGLKVHVLDDNVFRSHHFEIDRPYAGRDRSVYVHMTCGDDTLTKVFVAKAQGFWGDVDGYYSQPPPLLTVEHLTATSEDVKQLMKILLTAAHYSNRTILPPSHATFLDVPSTTTSSAHSTRRIYSSFPIPHLGEALGVGIVEPRYLALAARELAGGNLRHTASLGSLLSLLSQPSFSTSSAPTVKLINFDWPDSQHWRFWRLPRTLEHVTTCQALEELPACDAICRGSREGVRVEEPWPSFELASALGEDEGHEWEEQEEAEEG</sequence>
<proteinExistence type="inferred from homology"/>
<evidence type="ECO:0000256" key="2">
    <source>
        <dbReference type="SAM" id="MobiDB-lite"/>
    </source>
</evidence>
<keyword evidence="3" id="KW-0472">Membrane</keyword>
<feature type="domain" description="Nucleotide-diphospho-sugar transferase" evidence="4">
    <location>
        <begin position="203"/>
        <end position="413"/>
    </location>
</feature>
<protein>
    <submittedName>
        <fullName evidence="5">Salivary gland secretion 1</fullName>
    </submittedName>
</protein>
<dbReference type="SUPFAM" id="SSF53448">
    <property type="entry name" value="Nucleotide-diphospho-sugar transferases"/>
    <property type="match status" value="1"/>
</dbReference>
<evidence type="ECO:0000313" key="5">
    <source>
        <dbReference type="EMBL" id="GEM07604.1"/>
    </source>
</evidence>
<reference evidence="5 6" key="1">
    <citation type="submission" date="2019-07" db="EMBL/GenBank/DDBJ databases">
        <title>Rhodotorula toruloides NBRC10032 genome sequencing.</title>
        <authorList>
            <person name="Shida Y."/>
            <person name="Takaku H."/>
            <person name="Ogasawara W."/>
            <person name="Mori K."/>
        </authorList>
    </citation>
    <scope>NUCLEOTIDE SEQUENCE [LARGE SCALE GENOMIC DNA]</scope>
    <source>
        <strain evidence="5 6">NBRC10032</strain>
    </source>
</reference>
<dbReference type="InterPro" id="IPR005069">
    <property type="entry name" value="Nucl-diP-sugar_transferase"/>
</dbReference>
<dbReference type="AlphaFoldDB" id="A0A511KDW0"/>
<dbReference type="EMBL" id="BJWK01000003">
    <property type="protein sequence ID" value="GEM07604.1"/>
    <property type="molecule type" value="Genomic_DNA"/>
</dbReference>
<dbReference type="Proteomes" id="UP000321518">
    <property type="component" value="Unassembled WGS sequence"/>
</dbReference>
<dbReference type="PANTHER" id="PTHR47032:SF1">
    <property type="entry name" value="UDP-D-XYLOSE:L-FUCOSE ALPHA-1,3-D-XYLOSYLTRANSFERASE-RELATED"/>
    <property type="match status" value="1"/>
</dbReference>
<feature type="region of interest" description="Disordered" evidence="2">
    <location>
        <begin position="613"/>
        <end position="632"/>
    </location>
</feature>
<evidence type="ECO:0000259" key="4">
    <source>
        <dbReference type="Pfam" id="PF03407"/>
    </source>
</evidence>
<organism evidence="5 6">
    <name type="scientific">Rhodotorula toruloides</name>
    <name type="common">Yeast</name>
    <name type="synonym">Rhodosporidium toruloides</name>
    <dbReference type="NCBI Taxonomy" id="5286"/>
    <lineage>
        <taxon>Eukaryota</taxon>
        <taxon>Fungi</taxon>
        <taxon>Dikarya</taxon>
        <taxon>Basidiomycota</taxon>
        <taxon>Pucciniomycotina</taxon>
        <taxon>Microbotryomycetes</taxon>
        <taxon>Sporidiobolales</taxon>
        <taxon>Sporidiobolaceae</taxon>
        <taxon>Rhodotorula</taxon>
    </lineage>
</organism>
<name>A0A511KDW0_RHOTO</name>
<accession>A0A511KDW0</accession>
<evidence type="ECO:0000256" key="1">
    <source>
        <dbReference type="ARBA" id="ARBA00007033"/>
    </source>
</evidence>
<dbReference type="OrthoDB" id="5273213at2759"/>
<gene>
    <name evidence="5" type="ORF">Rt10032_c03g1621</name>
</gene>
<feature type="compositionally biased region" description="Low complexity" evidence="2">
    <location>
        <begin position="33"/>
        <end position="44"/>
    </location>
</feature>
<feature type="compositionally biased region" description="Acidic residues" evidence="2">
    <location>
        <begin position="616"/>
        <end position="632"/>
    </location>
</feature>
<dbReference type="GO" id="GO:0005794">
    <property type="term" value="C:Golgi apparatus"/>
    <property type="evidence" value="ECO:0007669"/>
    <property type="project" value="TreeGrafter"/>
</dbReference>
<feature type="region of interest" description="Disordered" evidence="2">
    <location>
        <begin position="1"/>
        <end position="49"/>
    </location>
</feature>
<evidence type="ECO:0000313" key="6">
    <source>
        <dbReference type="Proteomes" id="UP000321518"/>
    </source>
</evidence>
<dbReference type="InterPro" id="IPR052636">
    <property type="entry name" value="UDP-D-xylose:L-fucose_XylT"/>
</dbReference>
<dbReference type="InterPro" id="IPR029044">
    <property type="entry name" value="Nucleotide-diphossugar_trans"/>
</dbReference>
<comment type="caution">
    <text evidence="5">The sequence shown here is derived from an EMBL/GenBank/DDBJ whole genome shotgun (WGS) entry which is preliminary data.</text>
</comment>
<dbReference type="GO" id="GO:0016757">
    <property type="term" value="F:glycosyltransferase activity"/>
    <property type="evidence" value="ECO:0007669"/>
    <property type="project" value="TreeGrafter"/>
</dbReference>
<dbReference type="Pfam" id="PF03407">
    <property type="entry name" value="Nucleotid_trans"/>
    <property type="match status" value="1"/>
</dbReference>